<keyword evidence="4 6" id="KW-1133">Transmembrane helix</keyword>
<comment type="similarity">
    <text evidence="2 6">Belongs to the SURF1 family.</text>
</comment>
<gene>
    <name evidence="7" type="ORF">MW290_27550</name>
</gene>
<evidence type="ECO:0000313" key="7">
    <source>
        <dbReference type="EMBL" id="URI09325.1"/>
    </source>
</evidence>
<keyword evidence="6" id="KW-1003">Cell membrane</keyword>
<dbReference type="InterPro" id="IPR045214">
    <property type="entry name" value="Surf1/Surf4"/>
</dbReference>
<evidence type="ECO:0000256" key="2">
    <source>
        <dbReference type="ARBA" id="ARBA00007165"/>
    </source>
</evidence>
<dbReference type="Proteomes" id="UP001056201">
    <property type="component" value="Chromosome 2"/>
</dbReference>
<evidence type="ECO:0000256" key="1">
    <source>
        <dbReference type="ARBA" id="ARBA00004370"/>
    </source>
</evidence>
<evidence type="ECO:0000313" key="8">
    <source>
        <dbReference type="Proteomes" id="UP001056201"/>
    </source>
</evidence>
<keyword evidence="3 6" id="KW-0812">Transmembrane</keyword>
<dbReference type="InterPro" id="IPR002994">
    <property type="entry name" value="Surf1/Shy1"/>
</dbReference>
<protein>
    <recommendedName>
        <fullName evidence="6">SURF1-like protein</fullName>
    </recommendedName>
</protein>
<dbReference type="PANTHER" id="PTHR23427">
    <property type="entry name" value="SURFEIT LOCUS PROTEIN"/>
    <property type="match status" value="1"/>
</dbReference>
<evidence type="ECO:0000256" key="4">
    <source>
        <dbReference type="ARBA" id="ARBA00022989"/>
    </source>
</evidence>
<proteinExistence type="inferred from homology"/>
<sequence>MLSPGARRIVVTLAAVAMAALTFRLGLWQLDRAQQKIDLQQRIDQRGVMPPLRTDELATHAAQADAQFHRPVQLTGRWVPQATVYLDNRQMNGRPGFFVVTPLQLADGSAVVVQRGWQPRDAMDRARVAEVPTPAGEVSLSGRVAPPPARLYEFQAPGTERIRQNLDLDAYARETGLRLRPLSVWQTGAASEGLERDWPKPAIDVARHQGYAFQWFALSALVAGLYVWFQLIRPWRQGGRRGG</sequence>
<comment type="subcellular location">
    <subcellularLocation>
        <location evidence="6">Cell membrane</location>
        <topology evidence="6">Multi-pass membrane protein</topology>
    </subcellularLocation>
    <subcellularLocation>
        <location evidence="1">Membrane</location>
    </subcellularLocation>
</comment>
<name>A0ABY4S9L3_AQUTE</name>
<dbReference type="PROSITE" id="PS50895">
    <property type="entry name" value="SURF1"/>
    <property type="match status" value="1"/>
</dbReference>
<keyword evidence="8" id="KW-1185">Reference proteome</keyword>
<dbReference type="CDD" id="cd06662">
    <property type="entry name" value="SURF1"/>
    <property type="match status" value="1"/>
</dbReference>
<organism evidence="7 8">
    <name type="scientific">Aquincola tertiaricarbonis</name>
    <dbReference type="NCBI Taxonomy" id="391953"/>
    <lineage>
        <taxon>Bacteria</taxon>
        <taxon>Pseudomonadati</taxon>
        <taxon>Pseudomonadota</taxon>
        <taxon>Betaproteobacteria</taxon>
        <taxon>Burkholderiales</taxon>
        <taxon>Sphaerotilaceae</taxon>
        <taxon>Aquincola</taxon>
    </lineage>
</organism>
<dbReference type="RefSeq" id="WP_250197554.1">
    <property type="nucleotide sequence ID" value="NZ_CP097636.1"/>
</dbReference>
<comment type="caution">
    <text evidence="6">Lacks conserved residue(s) required for the propagation of feature annotation.</text>
</comment>
<evidence type="ECO:0000256" key="3">
    <source>
        <dbReference type="ARBA" id="ARBA00022692"/>
    </source>
</evidence>
<dbReference type="Pfam" id="PF02104">
    <property type="entry name" value="SURF1"/>
    <property type="match status" value="1"/>
</dbReference>
<accession>A0ABY4S9L3</accession>
<feature type="transmembrane region" description="Helical" evidence="6">
    <location>
        <begin position="211"/>
        <end position="231"/>
    </location>
</feature>
<evidence type="ECO:0000256" key="5">
    <source>
        <dbReference type="ARBA" id="ARBA00023136"/>
    </source>
</evidence>
<dbReference type="PANTHER" id="PTHR23427:SF2">
    <property type="entry name" value="SURFEIT LOCUS PROTEIN 1"/>
    <property type="match status" value="1"/>
</dbReference>
<dbReference type="EMBL" id="CP097636">
    <property type="protein sequence ID" value="URI09325.1"/>
    <property type="molecule type" value="Genomic_DNA"/>
</dbReference>
<evidence type="ECO:0000256" key="6">
    <source>
        <dbReference type="RuleBase" id="RU363076"/>
    </source>
</evidence>
<reference evidence="7" key="1">
    <citation type="submission" date="2022-05" db="EMBL/GenBank/DDBJ databases">
        <title>An RpoN-dependent PEP-CTERM gene is involved in floc formation of an Aquincola tertiaricarbonis strain.</title>
        <authorList>
            <person name="Qiu D."/>
            <person name="Xia M."/>
        </authorList>
    </citation>
    <scope>NUCLEOTIDE SEQUENCE</scope>
    <source>
        <strain evidence="7">RN12</strain>
    </source>
</reference>
<keyword evidence="5 6" id="KW-0472">Membrane</keyword>